<feature type="domain" description="C2H2-type" evidence="6">
    <location>
        <begin position="31"/>
        <end position="58"/>
    </location>
</feature>
<feature type="region of interest" description="Disordered" evidence="5">
    <location>
        <begin position="333"/>
        <end position="374"/>
    </location>
</feature>
<evidence type="ECO:0000256" key="1">
    <source>
        <dbReference type="ARBA" id="ARBA00022723"/>
    </source>
</evidence>
<feature type="region of interest" description="Disordered" evidence="5">
    <location>
        <begin position="171"/>
        <end position="203"/>
    </location>
</feature>
<sequence length="508" mass="57774">MSLYRFSRMELGETSAISEDKKYTVQLVTKFTCKYCAMQFASLRDMQLHVLSHTHGKTLHSCTVCGRSYTTPSKLQRHVRVHSGERPYMCNLCGRRFTRSDHVKQHMKVHQPHRQKNMCRICGVRFARSSLLGSHLRRHSILLIHVCRRCGEGFQEAEELDLHRKLHKIKSNLRPNGRRRSRGAPVDMSALTSGPPDDINPKIPSEGKWVGCARFCVAQVSTSNSKIIRMSASENEDHEGDETSNKNEIEFIKQEVQYPSMESEEQQSLSSERSNYQMSISTSYTLAKSLVDNQFRRFSAESEKMFILPSSTEANQGISLRKSESVNNQFGGAVVPTEPSSCPEMLRNSLSSPEISRQTLSSPEISQQRLPSPEVSHETLSALKAVIKREPGCAKEQDSQYPMSLLARNSVAMSQCPPFMKYPEDLSQQTQIRQRNISSPASVNGKRLSKCDHCGMWFEDFGIYMLHSSLHSADETDPFTCRKCLKKLGNRLEFMAHLVWHLDPELHI</sequence>
<accession>A0A0L8G052</accession>
<dbReference type="OMA" id="ESDPFTC"/>
<evidence type="ECO:0000313" key="7">
    <source>
        <dbReference type="EMBL" id="KOF70377.1"/>
    </source>
</evidence>
<dbReference type="PANTHER" id="PTHR23235:SF120">
    <property type="entry name" value="KRUPPEL-LIKE FACTOR 15"/>
    <property type="match status" value="1"/>
</dbReference>
<keyword evidence="1" id="KW-0479">Metal-binding</keyword>
<dbReference type="InterPro" id="IPR013087">
    <property type="entry name" value="Znf_C2H2_type"/>
</dbReference>
<evidence type="ECO:0000256" key="3">
    <source>
        <dbReference type="ARBA" id="ARBA00022833"/>
    </source>
</evidence>
<dbReference type="Pfam" id="PF00096">
    <property type="entry name" value="zf-C2H2"/>
    <property type="match status" value="3"/>
</dbReference>
<dbReference type="SMART" id="SM00355">
    <property type="entry name" value="ZnF_C2H2"/>
    <property type="match status" value="7"/>
</dbReference>
<proteinExistence type="predicted"/>
<dbReference type="EMBL" id="KQ424851">
    <property type="protein sequence ID" value="KOF70379.1"/>
    <property type="molecule type" value="Genomic_DNA"/>
</dbReference>
<keyword evidence="2 4" id="KW-0863">Zinc-finger</keyword>
<dbReference type="Gene3D" id="3.30.160.60">
    <property type="entry name" value="Classic Zinc Finger"/>
    <property type="match status" value="4"/>
</dbReference>
<dbReference type="PROSITE" id="PS50157">
    <property type="entry name" value="ZINC_FINGER_C2H2_2"/>
    <property type="match status" value="5"/>
</dbReference>
<evidence type="ECO:0000256" key="2">
    <source>
        <dbReference type="ARBA" id="ARBA00022771"/>
    </source>
</evidence>
<dbReference type="PANTHER" id="PTHR23235">
    <property type="entry name" value="KRUEPPEL-LIKE TRANSCRIPTION FACTOR"/>
    <property type="match status" value="1"/>
</dbReference>
<feature type="compositionally biased region" description="Polar residues" evidence="5">
    <location>
        <begin position="348"/>
        <end position="370"/>
    </location>
</feature>
<dbReference type="AlphaFoldDB" id="A0A0L8G052"/>
<evidence type="ECO:0000256" key="5">
    <source>
        <dbReference type="SAM" id="MobiDB-lite"/>
    </source>
</evidence>
<feature type="compositionally biased region" description="Basic residues" evidence="5">
    <location>
        <begin position="171"/>
        <end position="182"/>
    </location>
</feature>
<feature type="domain" description="C2H2-type" evidence="6">
    <location>
        <begin position="117"/>
        <end position="140"/>
    </location>
</feature>
<gene>
    <name evidence="7" type="ORF">OCBIM_22002938mg</name>
</gene>
<dbReference type="FunFam" id="3.30.160.60:FF:001527">
    <property type="entry name" value="Zinc finger protein"/>
    <property type="match status" value="1"/>
</dbReference>
<reference evidence="7" key="1">
    <citation type="submission" date="2015-07" db="EMBL/GenBank/DDBJ databases">
        <title>MeaNS - Measles Nucleotide Surveillance Program.</title>
        <authorList>
            <person name="Tran T."/>
            <person name="Druce J."/>
        </authorList>
    </citation>
    <scope>NUCLEOTIDE SEQUENCE</scope>
    <source>
        <strain evidence="7">UCB-OBI-ISO-001</strain>
        <tissue evidence="7">Gonad</tissue>
    </source>
</reference>
<dbReference type="SUPFAM" id="SSF57667">
    <property type="entry name" value="beta-beta-alpha zinc fingers"/>
    <property type="match status" value="2"/>
</dbReference>
<dbReference type="GO" id="GO:0008270">
    <property type="term" value="F:zinc ion binding"/>
    <property type="evidence" value="ECO:0007669"/>
    <property type="project" value="UniProtKB-KW"/>
</dbReference>
<dbReference type="FunFam" id="3.30.160.60:FF:000065">
    <property type="entry name" value="B-cell CLL/lymphoma 6, member B"/>
    <property type="match status" value="1"/>
</dbReference>
<feature type="domain" description="C2H2-type" evidence="6">
    <location>
        <begin position="60"/>
        <end position="87"/>
    </location>
</feature>
<dbReference type="InterPro" id="IPR036236">
    <property type="entry name" value="Znf_C2H2_sf"/>
</dbReference>
<dbReference type="OrthoDB" id="8922241at2759"/>
<dbReference type="GO" id="GO:0000981">
    <property type="term" value="F:DNA-binding transcription factor activity, RNA polymerase II-specific"/>
    <property type="evidence" value="ECO:0007669"/>
    <property type="project" value="TreeGrafter"/>
</dbReference>
<protein>
    <recommendedName>
        <fullName evidence="6">C2H2-type domain-containing protein</fullName>
    </recommendedName>
</protein>
<feature type="domain" description="C2H2-type" evidence="6">
    <location>
        <begin position="88"/>
        <end position="115"/>
    </location>
</feature>
<dbReference type="EMBL" id="KQ424851">
    <property type="protein sequence ID" value="KOF70377.1"/>
    <property type="molecule type" value="Genomic_DNA"/>
</dbReference>
<dbReference type="GO" id="GO:0000978">
    <property type="term" value="F:RNA polymerase II cis-regulatory region sequence-specific DNA binding"/>
    <property type="evidence" value="ECO:0007669"/>
    <property type="project" value="TreeGrafter"/>
</dbReference>
<evidence type="ECO:0000259" key="6">
    <source>
        <dbReference type="PROSITE" id="PS50157"/>
    </source>
</evidence>
<organism evidence="7">
    <name type="scientific">Octopus bimaculoides</name>
    <name type="common">California two-spotted octopus</name>
    <dbReference type="NCBI Taxonomy" id="37653"/>
    <lineage>
        <taxon>Eukaryota</taxon>
        <taxon>Metazoa</taxon>
        <taxon>Spiralia</taxon>
        <taxon>Lophotrochozoa</taxon>
        <taxon>Mollusca</taxon>
        <taxon>Cephalopoda</taxon>
        <taxon>Coleoidea</taxon>
        <taxon>Octopodiformes</taxon>
        <taxon>Octopoda</taxon>
        <taxon>Incirrata</taxon>
        <taxon>Octopodidae</taxon>
        <taxon>Octopus</taxon>
    </lineage>
</organism>
<feature type="domain" description="C2H2-type" evidence="6">
    <location>
        <begin position="145"/>
        <end position="167"/>
    </location>
</feature>
<dbReference type="PROSITE" id="PS00028">
    <property type="entry name" value="ZINC_FINGER_C2H2_1"/>
    <property type="match status" value="7"/>
</dbReference>
<name>A0A0L8G052_OCTBM</name>
<keyword evidence="3" id="KW-0862">Zinc</keyword>
<evidence type="ECO:0000256" key="4">
    <source>
        <dbReference type="PROSITE-ProRule" id="PRU00042"/>
    </source>
</evidence>